<evidence type="ECO:0000259" key="8">
    <source>
        <dbReference type="Pfam" id="PF01432"/>
    </source>
</evidence>
<dbReference type="Proteomes" id="UP000249248">
    <property type="component" value="Unassembled WGS sequence"/>
</dbReference>
<dbReference type="GO" id="GO:0004222">
    <property type="term" value="F:metalloendopeptidase activity"/>
    <property type="evidence" value="ECO:0007669"/>
    <property type="project" value="InterPro"/>
</dbReference>
<dbReference type="GO" id="GO:0006508">
    <property type="term" value="P:proteolysis"/>
    <property type="evidence" value="ECO:0007669"/>
    <property type="project" value="UniProtKB-KW"/>
</dbReference>
<dbReference type="InterPro" id="IPR034005">
    <property type="entry name" value="M3A_DCP"/>
</dbReference>
<keyword evidence="3 7" id="KW-0479">Metal-binding</keyword>
<keyword evidence="5 7" id="KW-0862">Zinc</keyword>
<name>A0A2W1NB29_9FLAO</name>
<organism evidence="9 10">
    <name type="scientific">Putridiphycobacter roseus</name>
    <dbReference type="NCBI Taxonomy" id="2219161"/>
    <lineage>
        <taxon>Bacteria</taxon>
        <taxon>Pseudomonadati</taxon>
        <taxon>Bacteroidota</taxon>
        <taxon>Flavobacteriia</taxon>
        <taxon>Flavobacteriales</taxon>
        <taxon>Crocinitomicaceae</taxon>
        <taxon>Putridiphycobacter</taxon>
    </lineage>
</organism>
<keyword evidence="10" id="KW-1185">Reference proteome</keyword>
<keyword evidence="6 7" id="KW-0482">Metalloprotease</keyword>
<evidence type="ECO:0000256" key="5">
    <source>
        <dbReference type="ARBA" id="ARBA00022833"/>
    </source>
</evidence>
<dbReference type="AlphaFoldDB" id="A0A2W1NB29"/>
<protein>
    <submittedName>
        <fullName evidence="9">M3 family peptidase</fullName>
    </submittedName>
</protein>
<evidence type="ECO:0000256" key="7">
    <source>
        <dbReference type="RuleBase" id="RU003435"/>
    </source>
</evidence>
<accession>A0A2W1NB29</accession>
<dbReference type="InterPro" id="IPR045090">
    <property type="entry name" value="Pept_M3A_M3B"/>
</dbReference>
<dbReference type="RefSeq" id="WP_111064149.1">
    <property type="nucleotide sequence ID" value="NZ_JBHUCU010000037.1"/>
</dbReference>
<evidence type="ECO:0000313" key="9">
    <source>
        <dbReference type="EMBL" id="PZE16263.1"/>
    </source>
</evidence>
<dbReference type="EMBL" id="QKSB01000010">
    <property type="protein sequence ID" value="PZE16263.1"/>
    <property type="molecule type" value="Genomic_DNA"/>
</dbReference>
<evidence type="ECO:0000256" key="1">
    <source>
        <dbReference type="ARBA" id="ARBA00006040"/>
    </source>
</evidence>
<evidence type="ECO:0000256" key="3">
    <source>
        <dbReference type="ARBA" id="ARBA00022723"/>
    </source>
</evidence>
<dbReference type="Pfam" id="PF01432">
    <property type="entry name" value="Peptidase_M3"/>
    <property type="match status" value="1"/>
</dbReference>
<evidence type="ECO:0000256" key="6">
    <source>
        <dbReference type="ARBA" id="ARBA00023049"/>
    </source>
</evidence>
<dbReference type="Gene3D" id="1.10.1370.10">
    <property type="entry name" value="Neurolysin, domain 3"/>
    <property type="match status" value="1"/>
</dbReference>
<evidence type="ECO:0000313" key="10">
    <source>
        <dbReference type="Proteomes" id="UP000249248"/>
    </source>
</evidence>
<dbReference type="PANTHER" id="PTHR43660:SF1">
    <property type="entry name" value="DIPEPTIDYL CARBOXYPEPTIDASE"/>
    <property type="match status" value="1"/>
</dbReference>
<comment type="caution">
    <text evidence="9">The sequence shown here is derived from an EMBL/GenBank/DDBJ whole genome shotgun (WGS) entry which is preliminary data.</text>
</comment>
<dbReference type="Gene3D" id="3.40.390.10">
    <property type="entry name" value="Collagenase (Catalytic Domain)"/>
    <property type="match status" value="1"/>
</dbReference>
<evidence type="ECO:0000256" key="2">
    <source>
        <dbReference type="ARBA" id="ARBA00022670"/>
    </source>
</evidence>
<dbReference type="InterPro" id="IPR001567">
    <property type="entry name" value="Pept_M3A_M3B_dom"/>
</dbReference>
<feature type="domain" description="Peptidase M3A/M3B catalytic" evidence="8">
    <location>
        <begin position="226"/>
        <end position="674"/>
    </location>
</feature>
<dbReference type="FunFam" id="3.40.390.10:FF:000009">
    <property type="entry name" value="Oligopeptidase A"/>
    <property type="match status" value="1"/>
</dbReference>
<dbReference type="GO" id="GO:0004180">
    <property type="term" value="F:carboxypeptidase activity"/>
    <property type="evidence" value="ECO:0007669"/>
    <property type="project" value="TreeGrafter"/>
</dbReference>
<evidence type="ECO:0000256" key="4">
    <source>
        <dbReference type="ARBA" id="ARBA00022801"/>
    </source>
</evidence>
<gene>
    <name evidence="9" type="ORF">DNU06_14130</name>
</gene>
<comment type="similarity">
    <text evidence="1 7">Belongs to the peptidase M3 family.</text>
</comment>
<dbReference type="InterPro" id="IPR024079">
    <property type="entry name" value="MetalloPept_cat_dom_sf"/>
</dbReference>
<dbReference type="CDD" id="cd06456">
    <property type="entry name" value="M3A_DCP"/>
    <property type="match status" value="1"/>
</dbReference>
<reference evidence="9 10" key="1">
    <citation type="submission" date="2018-06" db="EMBL/GenBank/DDBJ databases">
        <title>The draft genome sequence of Crocinitomix sp. SM1701.</title>
        <authorList>
            <person name="Zhang X."/>
        </authorList>
    </citation>
    <scope>NUCLEOTIDE SEQUENCE [LARGE SCALE GENOMIC DNA]</scope>
    <source>
        <strain evidence="9 10">SM1701</strain>
    </source>
</reference>
<comment type="cofactor">
    <cofactor evidence="7">
        <name>Zn(2+)</name>
        <dbReference type="ChEBI" id="CHEBI:29105"/>
    </cofactor>
    <text evidence="7">Binds 1 zinc ion.</text>
</comment>
<dbReference type="GO" id="GO:0046872">
    <property type="term" value="F:metal ion binding"/>
    <property type="evidence" value="ECO:0007669"/>
    <property type="project" value="UniProtKB-UniRule"/>
</dbReference>
<dbReference type="InterPro" id="IPR024077">
    <property type="entry name" value="Neurolysin/TOP_dom2"/>
</dbReference>
<keyword evidence="4 7" id="KW-0378">Hydrolase</keyword>
<sequence>MSNPLLVPFKTVFETAPFEEIQLAHYLPAVKTAIETAKEEVAAIVDNKAPANFINTIEALERSGHLLGTITSIFFNLNSAETSSEMQALAQEISPLVTAFSTELLLNEKLFERIEEVSKQDNSSLNSEAAYLLDKTVKSFVRNGAKLKGADKERLKEINNKLSALSLTFSEHVLKDTNDFEMWIEEEADLAGLPEGAIEAAKASAKEKGKSNAYLFTIDYPSYIPFMKYAENRNLRKKMYEAFGRRGFLDNENNNTEIIKEISSLRLERANLLGYKTHAAFVLEERMAKSPKVVYELWDELLLYALPKAKEELAEVENLAKTEDLLEKMERWDFSYYSEKLQMQKFAINDEILKPYFKLENVIDGAFLTANKLFGLTFKPRTDIQKYHEDVMTYEVFDGNGKFLAVFYADFFPRASKRGGAWMTSFKGQNKYDGKNERPHVAIVCNFTKPTDTKPSLLTFNEVTTLFHEFGHALHGMMANGYYESLSGTNVFWDFVELPSQLMENWCYEKECLDLFAKHYETGESIPEELIQKIKDSMNFLSAYQTVRQVGLGQLDMAWHDVTTIPSDSVLEVEKIAGEKTKLFDGETDTLTSTAFSHIFAGGYSAGYYSYKWAEVLEADAFEYFKENGIFNREVANRYKENILMRGGSAHPMEIYKAFRGKSPDSKALLRKSGLVETVH</sequence>
<dbReference type="PANTHER" id="PTHR43660">
    <property type="entry name" value="DIPEPTIDYL CARBOXYPEPTIDASE"/>
    <property type="match status" value="1"/>
</dbReference>
<dbReference type="GO" id="GO:0005829">
    <property type="term" value="C:cytosol"/>
    <property type="evidence" value="ECO:0007669"/>
    <property type="project" value="TreeGrafter"/>
</dbReference>
<keyword evidence="2 7" id="KW-0645">Protease</keyword>
<proteinExistence type="inferred from homology"/>
<dbReference type="OrthoDB" id="9773538at2"/>
<dbReference type="Gene3D" id="1.10.1370.40">
    <property type="match status" value="1"/>
</dbReference>
<dbReference type="SUPFAM" id="SSF55486">
    <property type="entry name" value="Metalloproteases ('zincins'), catalytic domain"/>
    <property type="match status" value="1"/>
</dbReference>